<comment type="similarity">
    <text evidence="2">Belongs to the FARP (FMRFamide related peptide) family.</text>
</comment>
<comment type="subcellular location">
    <subcellularLocation>
        <location evidence="1">Secreted</location>
    </subcellularLocation>
</comment>
<accession>A0A8R1TT97</accession>
<sequence>MKCLILTDRFYAERTATFKTTAMTFIPTVSNAFIQVLLIMVLVPNVLPLPFAVHLPVHDSFYDEPPVVDYNFVPYSGLRINDDLMNEPFRVDKRKNEFIRFGKRDDPMKFKRKNEFIRFGKRSVKLKKF</sequence>
<protein>
    <submittedName>
        <fullName evidence="8">Uncharacterized protein</fullName>
    </submittedName>
</protein>
<keyword evidence="5" id="KW-0027">Amidation</keyword>
<keyword evidence="7" id="KW-1133">Transmembrane helix</keyword>
<dbReference type="EnsemblMetazoa" id="OVOC3976.1">
    <property type="protein sequence ID" value="OVOC3976.1"/>
    <property type="gene ID" value="WBGene00240785"/>
</dbReference>
<feature type="transmembrane region" description="Helical" evidence="7">
    <location>
        <begin position="21"/>
        <end position="43"/>
    </location>
</feature>
<reference evidence="8" key="2">
    <citation type="submission" date="2022-06" db="UniProtKB">
        <authorList>
            <consortium name="EnsemblMetazoa"/>
        </authorList>
    </citation>
    <scope>IDENTIFICATION</scope>
</reference>
<keyword evidence="9" id="KW-1185">Reference proteome</keyword>
<dbReference type="GO" id="GO:0007218">
    <property type="term" value="P:neuropeptide signaling pathway"/>
    <property type="evidence" value="ECO:0007669"/>
    <property type="project" value="UniProtKB-KW"/>
</dbReference>
<evidence type="ECO:0000313" key="8">
    <source>
        <dbReference type="EnsemblMetazoa" id="OVOC3976.1"/>
    </source>
</evidence>
<dbReference type="EMBL" id="CMVM020000122">
    <property type="status" value="NOT_ANNOTATED_CDS"/>
    <property type="molecule type" value="Genomic_DNA"/>
</dbReference>
<keyword evidence="3" id="KW-0964">Secreted</keyword>
<dbReference type="GO" id="GO:0005576">
    <property type="term" value="C:extracellular region"/>
    <property type="evidence" value="ECO:0007669"/>
    <property type="project" value="UniProtKB-SubCell"/>
</dbReference>
<proteinExistence type="inferred from homology"/>
<dbReference type="InterPro" id="IPR002544">
    <property type="entry name" value="FMRFamid-related_peptide-like"/>
</dbReference>
<keyword evidence="6" id="KW-0527">Neuropeptide</keyword>
<dbReference type="Proteomes" id="UP000024404">
    <property type="component" value="Unassembled WGS sequence"/>
</dbReference>
<evidence type="ECO:0000256" key="4">
    <source>
        <dbReference type="ARBA" id="ARBA00022685"/>
    </source>
</evidence>
<dbReference type="AlphaFoldDB" id="A0A8R1TT97"/>
<reference evidence="9" key="1">
    <citation type="submission" date="2013-10" db="EMBL/GenBank/DDBJ databases">
        <title>Genome sequencing of Onchocerca volvulus.</title>
        <authorList>
            <person name="Cotton J."/>
            <person name="Tsai J."/>
            <person name="Stanley E."/>
            <person name="Tracey A."/>
            <person name="Holroyd N."/>
            <person name="Lustigman S."/>
            <person name="Berriman M."/>
        </authorList>
    </citation>
    <scope>NUCLEOTIDE SEQUENCE</scope>
</reference>
<dbReference type="OMA" id="FMKFNKR"/>
<name>A0A8R1TT97_ONCVO</name>
<keyword evidence="7" id="KW-0812">Transmembrane</keyword>
<keyword evidence="7" id="KW-0472">Membrane</keyword>
<evidence type="ECO:0000256" key="7">
    <source>
        <dbReference type="SAM" id="Phobius"/>
    </source>
</evidence>
<evidence type="ECO:0000256" key="5">
    <source>
        <dbReference type="ARBA" id="ARBA00022815"/>
    </source>
</evidence>
<evidence type="ECO:0000256" key="3">
    <source>
        <dbReference type="ARBA" id="ARBA00022525"/>
    </source>
</evidence>
<dbReference type="Pfam" id="PF01581">
    <property type="entry name" value="FARP"/>
    <property type="match status" value="2"/>
</dbReference>
<keyword evidence="4" id="KW-0165">Cleavage on pair of basic residues</keyword>
<evidence type="ECO:0000256" key="2">
    <source>
        <dbReference type="ARBA" id="ARBA00006356"/>
    </source>
</evidence>
<organism evidence="8 9">
    <name type="scientific">Onchocerca volvulus</name>
    <dbReference type="NCBI Taxonomy" id="6282"/>
    <lineage>
        <taxon>Eukaryota</taxon>
        <taxon>Metazoa</taxon>
        <taxon>Ecdysozoa</taxon>
        <taxon>Nematoda</taxon>
        <taxon>Chromadorea</taxon>
        <taxon>Rhabditida</taxon>
        <taxon>Spirurina</taxon>
        <taxon>Spiruromorpha</taxon>
        <taxon>Filarioidea</taxon>
        <taxon>Onchocercidae</taxon>
        <taxon>Onchocerca</taxon>
    </lineage>
</organism>
<evidence type="ECO:0000256" key="1">
    <source>
        <dbReference type="ARBA" id="ARBA00004613"/>
    </source>
</evidence>
<evidence type="ECO:0000256" key="6">
    <source>
        <dbReference type="ARBA" id="ARBA00023320"/>
    </source>
</evidence>
<evidence type="ECO:0000313" key="9">
    <source>
        <dbReference type="Proteomes" id="UP000024404"/>
    </source>
</evidence>